<sequence>MQPIVFSTWNDNMQFLADNDGLVCEQGVPNSGEVAVFAALEMTAEQWEAKKSDLINLGASEANASTSGYLQEPEVDINVSRGGYVFRDGLLYYVSSDHLAQWIPQKTD</sequence>
<dbReference type="Proteomes" id="UP000297654">
    <property type="component" value="Unassembled WGS sequence"/>
</dbReference>
<dbReference type="AlphaFoldDB" id="A0A1H8LIY5"/>
<accession>A0A1H8LIY5</accession>
<comment type="caution">
    <text evidence="1">The sequence shown here is derived from an EMBL/GenBank/DDBJ whole genome shotgun (WGS) entry which is preliminary data.</text>
</comment>
<reference evidence="1 2" key="1">
    <citation type="submission" date="2019-03" db="EMBL/GenBank/DDBJ databases">
        <title>Genomics of glacier-inhabiting Cryobacterium strains.</title>
        <authorList>
            <person name="Liu Q."/>
            <person name="Xin Y.-H."/>
        </authorList>
    </citation>
    <scope>NUCLEOTIDE SEQUENCE [LARGE SCALE GENOMIC DNA]</scope>
    <source>
        <strain evidence="1 2">Hh15</strain>
    </source>
</reference>
<dbReference type="RefSeq" id="WP_092112573.1">
    <property type="nucleotide sequence ID" value="NZ_FOCN01000028.1"/>
</dbReference>
<evidence type="ECO:0000313" key="1">
    <source>
        <dbReference type="EMBL" id="TFB92914.1"/>
    </source>
</evidence>
<dbReference type="EMBL" id="SOFF01000013">
    <property type="protein sequence ID" value="TFB92914.1"/>
    <property type="molecule type" value="Genomic_DNA"/>
</dbReference>
<organism evidence="1 2">
    <name type="scientific">Cryobacterium luteum</name>
    <dbReference type="NCBI Taxonomy" id="1424661"/>
    <lineage>
        <taxon>Bacteria</taxon>
        <taxon>Bacillati</taxon>
        <taxon>Actinomycetota</taxon>
        <taxon>Actinomycetes</taxon>
        <taxon>Micrococcales</taxon>
        <taxon>Microbacteriaceae</taxon>
        <taxon>Cryobacterium</taxon>
    </lineage>
</organism>
<name>A0A1H8LIY5_9MICO</name>
<proteinExistence type="predicted"/>
<protein>
    <submittedName>
        <fullName evidence="1">Uncharacterized protein</fullName>
    </submittedName>
</protein>
<dbReference type="OrthoDB" id="5120300at2"/>
<evidence type="ECO:0000313" key="2">
    <source>
        <dbReference type="Proteomes" id="UP000297654"/>
    </source>
</evidence>
<gene>
    <name evidence="1" type="ORF">E3O10_04330</name>
</gene>
<keyword evidence="2" id="KW-1185">Reference proteome</keyword>